<organism evidence="1 2">
    <name type="scientific">Adiantum capillus-veneris</name>
    <name type="common">Maidenhair fern</name>
    <dbReference type="NCBI Taxonomy" id="13818"/>
    <lineage>
        <taxon>Eukaryota</taxon>
        <taxon>Viridiplantae</taxon>
        <taxon>Streptophyta</taxon>
        <taxon>Embryophyta</taxon>
        <taxon>Tracheophyta</taxon>
        <taxon>Polypodiopsida</taxon>
        <taxon>Polypodiidae</taxon>
        <taxon>Polypodiales</taxon>
        <taxon>Pteridineae</taxon>
        <taxon>Pteridaceae</taxon>
        <taxon>Vittarioideae</taxon>
        <taxon>Adiantum</taxon>
    </lineage>
</organism>
<protein>
    <submittedName>
        <fullName evidence="1">Uncharacterized protein</fullName>
    </submittedName>
</protein>
<reference evidence="1" key="1">
    <citation type="submission" date="2021-01" db="EMBL/GenBank/DDBJ databases">
        <title>Adiantum capillus-veneris genome.</title>
        <authorList>
            <person name="Fang Y."/>
            <person name="Liao Q."/>
        </authorList>
    </citation>
    <scope>NUCLEOTIDE SEQUENCE</scope>
    <source>
        <strain evidence="1">H3</strain>
        <tissue evidence="1">Leaf</tissue>
    </source>
</reference>
<accession>A0A9D4UBQ9</accession>
<sequence length="149" mass="16783">MAEKEIVVHLNEGSLEQDTTLGFVLLKVGGTYKDLRAKSSCDKIFCDDFVFLRGSKMIPLVPSQEHMWEVEVEEVKIQEKAKINACKRPRVESMGLRNYPPRLSSSNDPHIHHQIPSVGNDDIPLCEDAAITSHKMLKSTLAIAKEVRK</sequence>
<keyword evidence="2" id="KW-1185">Reference proteome</keyword>
<evidence type="ECO:0000313" key="1">
    <source>
        <dbReference type="EMBL" id="KAI5064692.1"/>
    </source>
</evidence>
<dbReference type="AlphaFoldDB" id="A0A9D4UBQ9"/>
<dbReference type="Proteomes" id="UP000886520">
    <property type="component" value="Chromosome 19"/>
</dbReference>
<name>A0A9D4UBQ9_ADICA</name>
<dbReference type="EMBL" id="JABFUD020000019">
    <property type="protein sequence ID" value="KAI5064692.1"/>
    <property type="molecule type" value="Genomic_DNA"/>
</dbReference>
<gene>
    <name evidence="1" type="ORF">GOP47_0019387</name>
</gene>
<proteinExistence type="predicted"/>
<evidence type="ECO:0000313" key="2">
    <source>
        <dbReference type="Proteomes" id="UP000886520"/>
    </source>
</evidence>
<dbReference type="OrthoDB" id="1972280at2759"/>
<comment type="caution">
    <text evidence="1">The sequence shown here is derived from an EMBL/GenBank/DDBJ whole genome shotgun (WGS) entry which is preliminary data.</text>
</comment>